<feature type="transmembrane region" description="Helical" evidence="5">
    <location>
        <begin position="81"/>
        <end position="100"/>
    </location>
</feature>
<dbReference type="EMBL" id="BAABFR010000015">
    <property type="protein sequence ID" value="GAA4388255.1"/>
    <property type="molecule type" value="Genomic_DNA"/>
</dbReference>
<evidence type="ECO:0000256" key="1">
    <source>
        <dbReference type="ARBA" id="ARBA00004141"/>
    </source>
</evidence>
<gene>
    <name evidence="7" type="ORF">GCM10023147_13630</name>
</gene>
<accession>A0ABP8JBV1</accession>
<feature type="transmembrane region" description="Helical" evidence="5">
    <location>
        <begin position="444"/>
        <end position="464"/>
    </location>
</feature>
<dbReference type="Pfam" id="PF13515">
    <property type="entry name" value="FUSC_2"/>
    <property type="match status" value="1"/>
</dbReference>
<organism evidence="7 8">
    <name type="scientific">Tsukamurella soli</name>
    <dbReference type="NCBI Taxonomy" id="644556"/>
    <lineage>
        <taxon>Bacteria</taxon>
        <taxon>Bacillati</taxon>
        <taxon>Actinomycetota</taxon>
        <taxon>Actinomycetes</taxon>
        <taxon>Mycobacteriales</taxon>
        <taxon>Tsukamurellaceae</taxon>
        <taxon>Tsukamurella</taxon>
    </lineage>
</organism>
<evidence type="ECO:0000313" key="7">
    <source>
        <dbReference type="EMBL" id="GAA4388255.1"/>
    </source>
</evidence>
<reference evidence="8" key="1">
    <citation type="journal article" date="2019" name="Int. J. Syst. Evol. Microbiol.">
        <title>The Global Catalogue of Microorganisms (GCM) 10K type strain sequencing project: providing services to taxonomists for standard genome sequencing and annotation.</title>
        <authorList>
            <consortium name="The Broad Institute Genomics Platform"/>
            <consortium name="The Broad Institute Genome Sequencing Center for Infectious Disease"/>
            <person name="Wu L."/>
            <person name="Ma J."/>
        </authorList>
    </citation>
    <scope>NUCLEOTIDE SEQUENCE [LARGE SCALE GENOMIC DNA]</scope>
    <source>
        <strain evidence="8">JCM 17688</strain>
    </source>
</reference>
<keyword evidence="3 5" id="KW-1133">Transmembrane helix</keyword>
<feature type="transmembrane region" description="Helical" evidence="5">
    <location>
        <begin position="491"/>
        <end position="509"/>
    </location>
</feature>
<feature type="transmembrane region" description="Helical" evidence="5">
    <location>
        <begin position="153"/>
        <end position="175"/>
    </location>
</feature>
<evidence type="ECO:0000256" key="2">
    <source>
        <dbReference type="ARBA" id="ARBA00022692"/>
    </source>
</evidence>
<keyword evidence="2 5" id="KW-0812">Transmembrane</keyword>
<evidence type="ECO:0000256" key="3">
    <source>
        <dbReference type="ARBA" id="ARBA00022989"/>
    </source>
</evidence>
<protein>
    <recommendedName>
        <fullName evidence="6">Integral membrane bound transporter domain-containing protein</fullName>
    </recommendedName>
</protein>
<feature type="transmembrane region" description="Helical" evidence="5">
    <location>
        <begin position="107"/>
        <end position="123"/>
    </location>
</feature>
<evidence type="ECO:0000313" key="8">
    <source>
        <dbReference type="Proteomes" id="UP001500635"/>
    </source>
</evidence>
<evidence type="ECO:0000256" key="4">
    <source>
        <dbReference type="ARBA" id="ARBA00023136"/>
    </source>
</evidence>
<feature type="transmembrane region" description="Helical" evidence="5">
    <location>
        <begin position="470"/>
        <end position="486"/>
    </location>
</feature>
<evidence type="ECO:0000256" key="5">
    <source>
        <dbReference type="SAM" id="Phobius"/>
    </source>
</evidence>
<keyword evidence="8" id="KW-1185">Reference proteome</keyword>
<dbReference type="RefSeq" id="WP_344992785.1">
    <property type="nucleotide sequence ID" value="NZ_BAABFR010000015.1"/>
</dbReference>
<proteinExistence type="predicted"/>
<feature type="transmembrane region" description="Helical" evidence="5">
    <location>
        <begin position="25"/>
        <end position="43"/>
    </location>
</feature>
<feature type="transmembrane region" description="Helical" evidence="5">
    <location>
        <begin position="55"/>
        <end position="75"/>
    </location>
</feature>
<keyword evidence="4 5" id="KW-0472">Membrane</keyword>
<sequence length="722" mass="76165">MQLSPSYLRDVVAGSDPGLTRLESAGGAAFATATGIAVEFLIAHARGADASSRMVAMMLGAIVAMMGSMALSGTTKPLPKVATVAGFPVALGAGMVLGVLLSGRTPVMLTGFVVVMFLAVYVRRFGVDYFFYGFMLWMGYFFASFLHTKWSTLPWQIVDVIIAALWVLALSTTVMRTNPRRTLSHVRRGFGARGRRITGTVAALLDPSDAAPTERLLRRLGSRQAGLAEAALMIEAWSAQPRALPTGWTPQVLRRRILDAQLAVNGIASAGRELIGAPAELRVAAAALNRELSLGRYESAGPLVDALDVAAVRVSSAGGDGAVFATPSMRLAASARQYIDIALRATGVATIDEDEEFTPAVALAMGNLPGSVPVAAITPVHPGPWGVLSRLDFTTRQALQVAVAGTLAIVIGRELSETRYYWAMIAAFIAFTGTGSRADTTLKLLNRVVGTLVGLVAGIGLAHATTGHTWWSLTVIVLALFCGFYLQRLSYAYMIFFITIMVSQLYSLLDEFSDHLLFLRLEETAIGACCGTVVALLVAPVSTRATTRVAQRDLLAAYAVTLRALAGAGGGARGIDGLIRDVDNGLRRLTLAAAPLVRPLVVGSSPRVTRHQLTLYAGATQAVHGLADGMRVVVRGTAVDAACLDLAGIVDRLAEDPPRFGSAPAEAPAALAQLRAWTVPAGRHPARVVRNLDRLHAILCELFGPAGTAGERPSPTVTGALR</sequence>
<dbReference type="InterPro" id="IPR049453">
    <property type="entry name" value="Memb_transporter_dom"/>
</dbReference>
<evidence type="ECO:0000259" key="6">
    <source>
        <dbReference type="Pfam" id="PF13515"/>
    </source>
</evidence>
<dbReference type="Proteomes" id="UP001500635">
    <property type="component" value="Unassembled WGS sequence"/>
</dbReference>
<feature type="domain" description="Integral membrane bound transporter" evidence="6">
    <location>
        <begin position="407"/>
        <end position="534"/>
    </location>
</feature>
<comment type="subcellular location">
    <subcellularLocation>
        <location evidence="1">Membrane</location>
        <topology evidence="1">Multi-pass membrane protein</topology>
    </subcellularLocation>
</comment>
<name>A0ABP8JBV1_9ACTN</name>
<comment type="caution">
    <text evidence="7">The sequence shown here is derived from an EMBL/GenBank/DDBJ whole genome shotgun (WGS) entry which is preliminary data.</text>
</comment>
<feature type="transmembrane region" description="Helical" evidence="5">
    <location>
        <begin position="524"/>
        <end position="542"/>
    </location>
</feature>